<comment type="caution">
    <text evidence="1">The sequence shown here is derived from an EMBL/GenBank/DDBJ whole genome shotgun (WGS) entry which is preliminary data.</text>
</comment>
<name>A0A511HM36_9BACT</name>
<keyword evidence="3" id="KW-1185">Reference proteome</keyword>
<evidence type="ECO:0000313" key="3">
    <source>
        <dbReference type="Proteomes" id="UP000198717"/>
    </source>
</evidence>
<reference evidence="2 3" key="1">
    <citation type="submission" date="2016-10" db="EMBL/GenBank/DDBJ databases">
        <authorList>
            <person name="Varghese N."/>
            <person name="Submissions S."/>
        </authorList>
    </citation>
    <scope>NUCLEOTIDE SEQUENCE [LARGE SCALE GENOMIC DNA]</scope>
    <source>
        <strain evidence="2 3">DSM 2260</strain>
    </source>
</reference>
<dbReference type="EMBL" id="FNAJ01000008">
    <property type="protein sequence ID" value="SDE54905.1"/>
    <property type="molecule type" value="Genomic_DNA"/>
</dbReference>
<evidence type="ECO:0000313" key="1">
    <source>
        <dbReference type="EMBL" id="GEL74643.1"/>
    </source>
</evidence>
<sequence>MADSSDSAEGTDWTKVLLKCPECGKEKLVVPDFGLMTLGGHPPSPQSRCNVCRIAIVTSHL</sequence>
<reference evidence="1 4" key="2">
    <citation type="submission" date="2019-07" db="EMBL/GenBank/DDBJ databases">
        <title>Whole genome shotgun sequence of Myxococcus virescens NBRC 100334.</title>
        <authorList>
            <person name="Hosoyama A."/>
            <person name="Uohara A."/>
            <person name="Ohji S."/>
            <person name="Ichikawa N."/>
        </authorList>
    </citation>
    <scope>NUCLEOTIDE SEQUENCE [LARGE SCALE GENOMIC DNA]</scope>
    <source>
        <strain evidence="1 4">NBRC 100334</strain>
    </source>
</reference>
<dbReference type="Proteomes" id="UP000321224">
    <property type="component" value="Unassembled WGS sequence"/>
</dbReference>
<accession>A0A511HM36</accession>
<dbReference type="RefSeq" id="WP_090491683.1">
    <property type="nucleotide sequence ID" value="NZ_BJVY01000051.1"/>
</dbReference>
<dbReference type="AlphaFoldDB" id="A0A511HM36"/>
<evidence type="ECO:0000313" key="2">
    <source>
        <dbReference type="EMBL" id="SDE54905.1"/>
    </source>
</evidence>
<organism evidence="1 4">
    <name type="scientific">Myxococcus virescens</name>
    <dbReference type="NCBI Taxonomy" id="83456"/>
    <lineage>
        <taxon>Bacteria</taxon>
        <taxon>Pseudomonadati</taxon>
        <taxon>Myxococcota</taxon>
        <taxon>Myxococcia</taxon>
        <taxon>Myxococcales</taxon>
        <taxon>Cystobacterineae</taxon>
        <taxon>Myxococcaceae</taxon>
        <taxon>Myxococcus</taxon>
    </lineage>
</organism>
<dbReference type="EMBL" id="BJVY01000051">
    <property type="protein sequence ID" value="GEL74643.1"/>
    <property type="molecule type" value="Genomic_DNA"/>
</dbReference>
<proteinExistence type="predicted"/>
<evidence type="ECO:0000313" key="4">
    <source>
        <dbReference type="Proteomes" id="UP000321224"/>
    </source>
</evidence>
<protein>
    <submittedName>
        <fullName evidence="1">Uncharacterized protein</fullName>
    </submittedName>
</protein>
<dbReference type="Proteomes" id="UP000198717">
    <property type="component" value="Unassembled WGS sequence"/>
</dbReference>
<gene>
    <name evidence="1" type="ORF">MVI01_64270</name>
    <name evidence="2" type="ORF">SAMN04488504_108171</name>
</gene>